<reference evidence="3" key="1">
    <citation type="submission" date="2016-08" db="EMBL/GenBank/DDBJ databases">
        <authorList>
            <person name="Seilhamer J.J."/>
        </authorList>
    </citation>
    <scope>NUCLEOTIDE SEQUENCE</scope>
    <source>
        <strain evidence="3">86</strain>
    </source>
</reference>
<name>A0A212LAT2_9HYPH</name>
<dbReference type="InterPro" id="IPR035437">
    <property type="entry name" value="SNase_OB-fold_sf"/>
</dbReference>
<proteinExistence type="predicted"/>
<evidence type="ECO:0000259" key="2">
    <source>
        <dbReference type="PROSITE" id="PS50830"/>
    </source>
</evidence>
<gene>
    <name evidence="3" type="ORF">KL86PLE_130278</name>
</gene>
<keyword evidence="1" id="KW-1133">Transmembrane helix</keyword>
<accession>A0A212LAT2</accession>
<feature type="transmembrane region" description="Helical" evidence="1">
    <location>
        <begin position="12"/>
        <end position="31"/>
    </location>
</feature>
<evidence type="ECO:0000256" key="1">
    <source>
        <dbReference type="SAM" id="Phobius"/>
    </source>
</evidence>
<dbReference type="EMBL" id="FMJD01000005">
    <property type="protein sequence ID" value="SCM74597.1"/>
    <property type="molecule type" value="Genomic_DNA"/>
</dbReference>
<keyword evidence="1" id="KW-0812">Transmembrane</keyword>
<dbReference type="SUPFAM" id="SSF50199">
    <property type="entry name" value="Staphylococcal nuclease"/>
    <property type="match status" value="1"/>
</dbReference>
<protein>
    <submittedName>
        <fullName evidence="3">Nuclease (Modular protein)</fullName>
    </submittedName>
</protein>
<sequence length="159" mass="17230">MCAGKHFEDHTLLRITLLVCCIFATPAVAGVKPPEPVLGPIHVIDGDTIRLASGETVRIYNIEAPETHKPHCAAEKWYGESAPSYLATLLSAGGVMISRCEPASGRCKDRYGHTLATLSTRNVNDVGDALIGMGLAMPGRSERKAKDLWIEFWCKGPIE</sequence>
<dbReference type="Gene3D" id="2.40.50.90">
    <property type="match status" value="1"/>
</dbReference>
<dbReference type="Pfam" id="PF00565">
    <property type="entry name" value="SNase"/>
    <property type="match status" value="1"/>
</dbReference>
<feature type="domain" description="TNase-like" evidence="2">
    <location>
        <begin position="42"/>
        <end position="136"/>
    </location>
</feature>
<evidence type="ECO:0000313" key="3">
    <source>
        <dbReference type="EMBL" id="SCM74597.1"/>
    </source>
</evidence>
<dbReference type="AlphaFoldDB" id="A0A212LAT2"/>
<dbReference type="InterPro" id="IPR016071">
    <property type="entry name" value="Staphylococal_nuclease_OB-fold"/>
</dbReference>
<keyword evidence="1" id="KW-0472">Membrane</keyword>
<dbReference type="SMART" id="SM00318">
    <property type="entry name" value="SNc"/>
    <property type="match status" value="1"/>
</dbReference>
<dbReference type="PROSITE" id="PS50830">
    <property type="entry name" value="TNASE_3"/>
    <property type="match status" value="1"/>
</dbReference>
<organism evidence="3">
    <name type="scientific">uncultured Pleomorphomonas sp</name>
    <dbReference type="NCBI Taxonomy" id="442121"/>
    <lineage>
        <taxon>Bacteria</taxon>
        <taxon>Pseudomonadati</taxon>
        <taxon>Pseudomonadota</taxon>
        <taxon>Alphaproteobacteria</taxon>
        <taxon>Hyphomicrobiales</taxon>
        <taxon>Pleomorphomonadaceae</taxon>
        <taxon>Pleomorphomonas</taxon>
        <taxon>environmental samples</taxon>
    </lineage>
</organism>